<evidence type="ECO:0000313" key="6">
    <source>
        <dbReference type="Proteomes" id="UP000254258"/>
    </source>
</evidence>
<reference evidence="5 6" key="1">
    <citation type="submission" date="2018-07" db="EMBL/GenBank/DDBJ databases">
        <title>Dyella monticola sp. nov. and Dyella psychrodurans sp. nov. isolated from monsoon evergreen broad-leaved forest soil of Dinghu Mountain, China.</title>
        <authorList>
            <person name="Gao Z."/>
            <person name="Qiu L."/>
        </authorList>
    </citation>
    <scope>NUCLEOTIDE SEQUENCE [LARGE SCALE GENOMIC DNA]</scope>
    <source>
        <strain evidence="5 6">4G-K06</strain>
    </source>
</reference>
<dbReference type="GO" id="GO:0043565">
    <property type="term" value="F:sequence-specific DNA binding"/>
    <property type="evidence" value="ECO:0007669"/>
    <property type="project" value="InterPro"/>
</dbReference>
<dbReference type="GO" id="GO:0003700">
    <property type="term" value="F:DNA-binding transcription factor activity"/>
    <property type="evidence" value="ECO:0007669"/>
    <property type="project" value="InterPro"/>
</dbReference>
<keyword evidence="2" id="KW-0238">DNA-binding</keyword>
<evidence type="ECO:0000259" key="4">
    <source>
        <dbReference type="PROSITE" id="PS01124"/>
    </source>
</evidence>
<evidence type="ECO:0000256" key="1">
    <source>
        <dbReference type="ARBA" id="ARBA00023015"/>
    </source>
</evidence>
<sequence length="384" mass="42638">MRAWQTPGKRSAKRFILRKARIAISHRTHLAASGSTIHARDANLASRCRVQRHGMTKARPMFSKPNGSFMPWPGLGAMNQLFDACKLEAVALREGGLRGRFGSRAQAEATLCGFVFDFPCHGRFPVPNGHYLLCHIHQAGAGSWCAGMPLRSGTSLIMLRGNACEMMLGPHSQVSVLMAPLYDSVARTLERSPASFGLAARKFVLFESEYLDGTAWRFRCESAFHALVGTREPQSMTLEDDVFAALLDPRLLEDLVALQHGQPPYPQGYQVQYAPFRRAVDFMRTHLHRDIYLDELARAARVSDRGLRYAFADLLGVSPTRYLALLRLHEASRRLSAAGAGRVSVKSVAMSCGWWDLSRFAANYRRAFGEHPSDTLSRACSVAN</sequence>
<gene>
    <name evidence="5" type="ORF">DWU98_16655</name>
</gene>
<dbReference type="PROSITE" id="PS01124">
    <property type="entry name" value="HTH_ARAC_FAMILY_2"/>
    <property type="match status" value="1"/>
</dbReference>
<dbReference type="InterPro" id="IPR018060">
    <property type="entry name" value="HTH_AraC"/>
</dbReference>
<feature type="domain" description="HTH araC/xylS-type" evidence="4">
    <location>
        <begin position="277"/>
        <end position="378"/>
    </location>
</feature>
<dbReference type="SUPFAM" id="SSF46689">
    <property type="entry name" value="Homeodomain-like"/>
    <property type="match status" value="1"/>
</dbReference>
<accession>A0A370WUP8</accession>
<evidence type="ECO:0000256" key="2">
    <source>
        <dbReference type="ARBA" id="ARBA00023125"/>
    </source>
</evidence>
<keyword evidence="3" id="KW-0804">Transcription</keyword>
<dbReference type="PANTHER" id="PTHR46796">
    <property type="entry name" value="HTH-TYPE TRANSCRIPTIONAL ACTIVATOR RHAS-RELATED"/>
    <property type="match status" value="1"/>
</dbReference>
<dbReference type="InterPro" id="IPR009057">
    <property type="entry name" value="Homeodomain-like_sf"/>
</dbReference>
<protein>
    <submittedName>
        <fullName evidence="5">AraC family transcriptional regulator</fullName>
    </submittedName>
</protein>
<keyword evidence="6" id="KW-1185">Reference proteome</keyword>
<dbReference type="Proteomes" id="UP000254258">
    <property type="component" value="Unassembled WGS sequence"/>
</dbReference>
<name>A0A370WUP8_9GAMM</name>
<dbReference type="AlphaFoldDB" id="A0A370WUP8"/>
<evidence type="ECO:0000313" key="5">
    <source>
        <dbReference type="EMBL" id="RDS79695.1"/>
    </source>
</evidence>
<evidence type="ECO:0000256" key="3">
    <source>
        <dbReference type="ARBA" id="ARBA00023163"/>
    </source>
</evidence>
<proteinExistence type="predicted"/>
<dbReference type="EMBL" id="QRBE01000011">
    <property type="protein sequence ID" value="RDS79695.1"/>
    <property type="molecule type" value="Genomic_DNA"/>
</dbReference>
<dbReference type="Gene3D" id="1.10.10.60">
    <property type="entry name" value="Homeodomain-like"/>
    <property type="match status" value="1"/>
</dbReference>
<organism evidence="5 6">
    <name type="scientific">Dyella monticola</name>
    <dbReference type="NCBI Taxonomy" id="1927958"/>
    <lineage>
        <taxon>Bacteria</taxon>
        <taxon>Pseudomonadati</taxon>
        <taxon>Pseudomonadota</taxon>
        <taxon>Gammaproteobacteria</taxon>
        <taxon>Lysobacterales</taxon>
        <taxon>Rhodanobacteraceae</taxon>
        <taxon>Dyella</taxon>
    </lineage>
</organism>
<dbReference type="Pfam" id="PF12833">
    <property type="entry name" value="HTH_18"/>
    <property type="match status" value="1"/>
</dbReference>
<keyword evidence="1" id="KW-0805">Transcription regulation</keyword>
<comment type="caution">
    <text evidence="5">The sequence shown here is derived from an EMBL/GenBank/DDBJ whole genome shotgun (WGS) entry which is preliminary data.</text>
</comment>
<dbReference type="PANTHER" id="PTHR46796:SF12">
    <property type="entry name" value="HTH-TYPE DNA-BINDING TRANSCRIPTIONAL ACTIVATOR EUTR"/>
    <property type="match status" value="1"/>
</dbReference>
<dbReference type="InterPro" id="IPR050204">
    <property type="entry name" value="AraC_XylS_family_regulators"/>
</dbReference>
<dbReference type="SMART" id="SM00342">
    <property type="entry name" value="HTH_ARAC"/>
    <property type="match status" value="1"/>
</dbReference>